<feature type="compositionally biased region" description="Basic and acidic residues" evidence="2">
    <location>
        <begin position="152"/>
        <end position="162"/>
    </location>
</feature>
<protein>
    <submittedName>
        <fullName evidence="3">10910_t:CDS:1</fullName>
    </submittedName>
</protein>
<keyword evidence="4" id="KW-1185">Reference proteome</keyword>
<accession>A0A9N9A7M1</accession>
<evidence type="ECO:0000313" key="4">
    <source>
        <dbReference type="Proteomes" id="UP000789831"/>
    </source>
</evidence>
<dbReference type="OrthoDB" id="2444191at2759"/>
<keyword evidence="1" id="KW-0175">Coiled coil</keyword>
<evidence type="ECO:0000256" key="1">
    <source>
        <dbReference type="SAM" id="Coils"/>
    </source>
</evidence>
<evidence type="ECO:0000256" key="2">
    <source>
        <dbReference type="SAM" id="MobiDB-lite"/>
    </source>
</evidence>
<comment type="caution">
    <text evidence="3">The sequence shown here is derived from an EMBL/GenBank/DDBJ whole genome shotgun (WGS) entry which is preliminary data.</text>
</comment>
<feature type="coiled-coil region" evidence="1">
    <location>
        <begin position="49"/>
        <end position="104"/>
    </location>
</feature>
<dbReference type="AlphaFoldDB" id="A0A9N9A7M1"/>
<dbReference type="Proteomes" id="UP000789831">
    <property type="component" value="Unassembled WGS sequence"/>
</dbReference>
<gene>
    <name evidence="3" type="ORF">AGERDE_LOCUS5205</name>
</gene>
<proteinExistence type="predicted"/>
<evidence type="ECO:0000313" key="3">
    <source>
        <dbReference type="EMBL" id="CAG8520360.1"/>
    </source>
</evidence>
<name>A0A9N9A7M1_9GLOM</name>
<feature type="region of interest" description="Disordered" evidence="2">
    <location>
        <begin position="145"/>
        <end position="167"/>
    </location>
</feature>
<sequence>MQDINSSKGYRLGSTREVELEEALRDSCITNSELIEDFKNYRKVYSEFSKNIKQDKSQLQLDLNQTNKDKKKLSKHIYQLIDEVKRLSSELDTLTSQINQLQISNAEYGAKDIIRLKKIKSLQSMNEILNKIIVMNSQEAVLRVPNSSDIQNKPEGRSKDHGSSSLPPMKLYLMDIDEANKHESIRNVGHPAMSWPFSKVVIGKSDLCMFHHILTICVTDFLHFPPSQ</sequence>
<organism evidence="3 4">
    <name type="scientific">Ambispora gerdemannii</name>
    <dbReference type="NCBI Taxonomy" id="144530"/>
    <lineage>
        <taxon>Eukaryota</taxon>
        <taxon>Fungi</taxon>
        <taxon>Fungi incertae sedis</taxon>
        <taxon>Mucoromycota</taxon>
        <taxon>Glomeromycotina</taxon>
        <taxon>Glomeromycetes</taxon>
        <taxon>Archaeosporales</taxon>
        <taxon>Ambisporaceae</taxon>
        <taxon>Ambispora</taxon>
    </lineage>
</organism>
<reference evidence="3" key="1">
    <citation type="submission" date="2021-06" db="EMBL/GenBank/DDBJ databases">
        <authorList>
            <person name="Kallberg Y."/>
            <person name="Tangrot J."/>
            <person name="Rosling A."/>
        </authorList>
    </citation>
    <scope>NUCLEOTIDE SEQUENCE</scope>
    <source>
        <strain evidence="3">MT106</strain>
    </source>
</reference>
<dbReference type="EMBL" id="CAJVPL010000675">
    <property type="protein sequence ID" value="CAG8520360.1"/>
    <property type="molecule type" value="Genomic_DNA"/>
</dbReference>